<dbReference type="SMART" id="SM00355">
    <property type="entry name" value="ZnF_C2H2"/>
    <property type="match status" value="9"/>
</dbReference>
<reference evidence="16" key="2">
    <citation type="submission" date="2025-09" db="UniProtKB">
        <authorList>
            <consortium name="Ensembl"/>
        </authorList>
    </citation>
    <scope>IDENTIFICATION</scope>
</reference>
<dbReference type="FunFam" id="3.30.160.60:FF:001572">
    <property type="entry name" value="General transcription factor IIIA"/>
    <property type="match status" value="1"/>
</dbReference>
<feature type="domain" description="C2H2-type" evidence="15">
    <location>
        <begin position="41"/>
        <end position="70"/>
    </location>
</feature>
<keyword evidence="6" id="KW-0862">Zinc</keyword>
<dbReference type="PROSITE" id="PS50157">
    <property type="entry name" value="ZINC_FINGER_C2H2_2"/>
    <property type="match status" value="8"/>
</dbReference>
<evidence type="ECO:0000256" key="1">
    <source>
        <dbReference type="ARBA" id="ARBA00004123"/>
    </source>
</evidence>
<dbReference type="PROSITE" id="PS00028">
    <property type="entry name" value="ZINC_FINGER_C2H2_1"/>
    <property type="match status" value="8"/>
</dbReference>
<dbReference type="GeneID" id="115540601"/>
<dbReference type="Pfam" id="PF00096">
    <property type="entry name" value="zf-C2H2"/>
    <property type="match status" value="4"/>
</dbReference>
<evidence type="ECO:0000256" key="7">
    <source>
        <dbReference type="ARBA" id="ARBA00022884"/>
    </source>
</evidence>
<keyword evidence="2" id="KW-0690">Ribosome biogenesis</keyword>
<keyword evidence="5 13" id="KW-0863">Zinc-finger</keyword>
<evidence type="ECO:0000256" key="3">
    <source>
        <dbReference type="ARBA" id="ARBA00022723"/>
    </source>
</evidence>
<dbReference type="InterPro" id="IPR051061">
    <property type="entry name" value="Zinc_finger_trans_reg"/>
</dbReference>
<keyword evidence="8" id="KW-0805">Transcription regulation</keyword>
<protein>
    <recommendedName>
        <fullName evidence="12">Transcription factor IIIA</fullName>
    </recommendedName>
</protein>
<dbReference type="GO" id="GO:0005634">
    <property type="term" value="C:nucleus"/>
    <property type="evidence" value="ECO:0007669"/>
    <property type="project" value="UniProtKB-SubCell"/>
</dbReference>
<reference evidence="16" key="1">
    <citation type="submission" date="2025-08" db="UniProtKB">
        <authorList>
            <consortium name="Ensembl"/>
        </authorList>
    </citation>
    <scope>IDENTIFICATION</scope>
</reference>
<keyword evidence="7" id="KW-0694">RNA-binding</keyword>
<dbReference type="PANTHER" id="PTHR46179:SF1">
    <property type="entry name" value="TRANSCRIPTION FACTOR IIIA"/>
    <property type="match status" value="1"/>
</dbReference>
<dbReference type="GO" id="GO:0003677">
    <property type="term" value="F:DNA binding"/>
    <property type="evidence" value="ECO:0007669"/>
    <property type="project" value="UniProtKB-KW"/>
</dbReference>
<dbReference type="RefSeq" id="XP_030207903.1">
    <property type="nucleotide sequence ID" value="XM_030352043.1"/>
</dbReference>
<evidence type="ECO:0000313" key="17">
    <source>
        <dbReference type="Proteomes" id="UP000694546"/>
    </source>
</evidence>
<feature type="domain" description="C2H2-type" evidence="15">
    <location>
        <begin position="190"/>
        <end position="217"/>
    </location>
</feature>
<evidence type="ECO:0000256" key="9">
    <source>
        <dbReference type="ARBA" id="ARBA00023125"/>
    </source>
</evidence>
<dbReference type="GO" id="GO:0003723">
    <property type="term" value="F:RNA binding"/>
    <property type="evidence" value="ECO:0007669"/>
    <property type="project" value="UniProtKB-KW"/>
</dbReference>
<evidence type="ECO:0000256" key="10">
    <source>
        <dbReference type="ARBA" id="ARBA00023163"/>
    </source>
</evidence>
<dbReference type="OrthoDB" id="2687452at2759"/>
<evidence type="ECO:0000313" key="16">
    <source>
        <dbReference type="Ensembl" id="ENSGMOP00000010975.2"/>
    </source>
</evidence>
<feature type="domain" description="C2H2-type" evidence="15">
    <location>
        <begin position="134"/>
        <end position="160"/>
    </location>
</feature>
<dbReference type="AlphaFoldDB" id="A0A8C5F6V7"/>
<dbReference type="KEGG" id="gmh:115540601"/>
<evidence type="ECO:0000256" key="5">
    <source>
        <dbReference type="ARBA" id="ARBA00022771"/>
    </source>
</evidence>
<dbReference type="Gene3D" id="3.30.160.60">
    <property type="entry name" value="Classic Zinc Finger"/>
    <property type="match status" value="7"/>
</dbReference>
<feature type="region of interest" description="Disordered" evidence="14">
    <location>
        <begin position="270"/>
        <end position="331"/>
    </location>
</feature>
<sequence>MDTKRISERRYICSYPDCDARYNKQWKLDAHLCKHTGIKPFACEQSGCGKAFPSPYHLTRHQLTHSGMKPFPCTAAGCTDTFTTNTNMLRHFQRQHATDQKKYGCEVAGCGLVFKKNKQLNLHMCEQHTLLPPYQCSFEGCQMRFPCPSKQRRHEKVHNGYPCREEACVFTGKTWTELLKHRREAHQPVYPCDQCDKVFRKSWMLHQHQAVHADMRVVLKCPRAGCQRSFTTEFNLMSHIKSFHDELRPFACTHEGCGKTFAMKGSLTRHSVAHDPERRKIPKIRKPRPSRSLASRLSGVNPFKSARKTKELKDNTASGPRHIQGEQQQSQGQIKLFPLLQDTTLLNHSTTAVGLHVDPTLHNFTHTTIELGQ</sequence>
<keyword evidence="3" id="KW-0479">Metal-binding</keyword>
<accession>A0A8C5F6V7</accession>
<dbReference type="InterPro" id="IPR036236">
    <property type="entry name" value="Znf_C2H2_sf"/>
</dbReference>
<feature type="domain" description="C2H2-type" evidence="15">
    <location>
        <begin position="219"/>
        <end position="249"/>
    </location>
</feature>
<evidence type="ECO:0000256" key="14">
    <source>
        <dbReference type="SAM" id="MobiDB-lite"/>
    </source>
</evidence>
<comment type="subcellular location">
    <subcellularLocation>
        <location evidence="1">Nucleus</location>
    </subcellularLocation>
</comment>
<evidence type="ECO:0000256" key="4">
    <source>
        <dbReference type="ARBA" id="ARBA00022737"/>
    </source>
</evidence>
<evidence type="ECO:0000259" key="15">
    <source>
        <dbReference type="PROSITE" id="PS50157"/>
    </source>
</evidence>
<keyword evidence="10" id="KW-0804">Transcription</keyword>
<proteinExistence type="predicted"/>
<evidence type="ECO:0000256" key="2">
    <source>
        <dbReference type="ARBA" id="ARBA00022517"/>
    </source>
</evidence>
<dbReference type="GO" id="GO:0042254">
    <property type="term" value="P:ribosome biogenesis"/>
    <property type="evidence" value="ECO:0007669"/>
    <property type="project" value="UniProtKB-KW"/>
</dbReference>
<feature type="domain" description="C2H2-type" evidence="15">
    <location>
        <begin position="250"/>
        <end position="279"/>
    </location>
</feature>
<keyword evidence="11" id="KW-0539">Nucleus</keyword>
<dbReference type="FunFam" id="3.30.160.60:FF:000125">
    <property type="entry name" value="Putative zinc finger protein 143"/>
    <property type="match status" value="1"/>
</dbReference>
<evidence type="ECO:0000256" key="11">
    <source>
        <dbReference type="ARBA" id="ARBA00023242"/>
    </source>
</evidence>
<dbReference type="InterPro" id="IPR013087">
    <property type="entry name" value="Znf_C2H2_type"/>
</dbReference>
<keyword evidence="4" id="KW-0677">Repeat</keyword>
<dbReference type="Proteomes" id="UP000694546">
    <property type="component" value="Chromosome 3"/>
</dbReference>
<dbReference type="GO" id="GO:0008270">
    <property type="term" value="F:zinc ion binding"/>
    <property type="evidence" value="ECO:0007669"/>
    <property type="project" value="UniProtKB-KW"/>
</dbReference>
<keyword evidence="17" id="KW-1185">Reference proteome</keyword>
<feature type="domain" description="C2H2-type" evidence="15">
    <location>
        <begin position="11"/>
        <end position="40"/>
    </location>
</feature>
<dbReference type="Pfam" id="PF22110">
    <property type="entry name" value="TFIIIA_zf-C2H2"/>
    <property type="match status" value="1"/>
</dbReference>
<evidence type="ECO:0000256" key="13">
    <source>
        <dbReference type="PROSITE-ProRule" id="PRU00042"/>
    </source>
</evidence>
<dbReference type="FunFam" id="3.30.160.60:FF:001998">
    <property type="entry name" value="Transcription factor IIIA"/>
    <property type="match status" value="1"/>
</dbReference>
<dbReference type="Ensembl" id="ENSGMOT00000011273.2">
    <property type="protein sequence ID" value="ENSGMOP00000010975.2"/>
    <property type="gene ID" value="ENSGMOG00000010259.2"/>
</dbReference>
<dbReference type="GeneTree" id="ENSGT00940000155647"/>
<gene>
    <name evidence="16" type="primary">LOC115540601</name>
</gene>
<dbReference type="OMA" id="KVFRDSW"/>
<dbReference type="FunFam" id="3.30.160.60:FF:000100">
    <property type="entry name" value="Zinc finger 45-like"/>
    <property type="match status" value="1"/>
</dbReference>
<feature type="domain" description="C2H2-type" evidence="15">
    <location>
        <begin position="71"/>
        <end position="101"/>
    </location>
</feature>
<organism evidence="16 17">
    <name type="scientific">Gadus morhua</name>
    <name type="common">Atlantic cod</name>
    <dbReference type="NCBI Taxonomy" id="8049"/>
    <lineage>
        <taxon>Eukaryota</taxon>
        <taxon>Metazoa</taxon>
        <taxon>Chordata</taxon>
        <taxon>Craniata</taxon>
        <taxon>Vertebrata</taxon>
        <taxon>Euteleostomi</taxon>
        <taxon>Actinopterygii</taxon>
        <taxon>Neopterygii</taxon>
        <taxon>Teleostei</taxon>
        <taxon>Neoteleostei</taxon>
        <taxon>Acanthomorphata</taxon>
        <taxon>Zeiogadaria</taxon>
        <taxon>Gadariae</taxon>
        <taxon>Gadiformes</taxon>
        <taxon>Gadoidei</taxon>
        <taxon>Gadidae</taxon>
        <taxon>Gadus</taxon>
    </lineage>
</organism>
<dbReference type="PANTHER" id="PTHR46179">
    <property type="entry name" value="ZINC FINGER PROTEIN"/>
    <property type="match status" value="1"/>
</dbReference>
<evidence type="ECO:0000256" key="6">
    <source>
        <dbReference type="ARBA" id="ARBA00022833"/>
    </source>
</evidence>
<keyword evidence="9" id="KW-0238">DNA-binding</keyword>
<dbReference type="SUPFAM" id="SSF57667">
    <property type="entry name" value="beta-beta-alpha zinc fingers"/>
    <property type="match status" value="6"/>
</dbReference>
<dbReference type="InterPro" id="IPR054599">
    <property type="entry name" value="TFIIIA_Zfn-C2H2"/>
</dbReference>
<evidence type="ECO:0000256" key="12">
    <source>
        <dbReference type="ARBA" id="ARBA00040434"/>
    </source>
</evidence>
<feature type="domain" description="C2H2-type" evidence="15">
    <location>
        <begin position="103"/>
        <end position="133"/>
    </location>
</feature>
<evidence type="ECO:0000256" key="8">
    <source>
        <dbReference type="ARBA" id="ARBA00023015"/>
    </source>
</evidence>
<name>A0A8C5F6V7_GADMO</name>
<feature type="compositionally biased region" description="Basic residues" evidence="14">
    <location>
        <begin position="280"/>
        <end position="289"/>
    </location>
</feature>